<dbReference type="InterPro" id="IPR014710">
    <property type="entry name" value="RmlC-like_jellyroll"/>
</dbReference>
<evidence type="ECO:0000256" key="2">
    <source>
        <dbReference type="ARBA" id="ARBA00004666"/>
    </source>
</evidence>
<dbReference type="PANTHER" id="PTHR10309:SF0">
    <property type="entry name" value="MANNOSE-6-PHOSPHATE ISOMERASE"/>
    <property type="match status" value="1"/>
</dbReference>
<dbReference type="NCBIfam" id="TIGR00218">
    <property type="entry name" value="manA"/>
    <property type="match status" value="1"/>
</dbReference>
<evidence type="ECO:0000256" key="9">
    <source>
        <dbReference type="PIRSR" id="PIRSR001480-2"/>
    </source>
</evidence>
<evidence type="ECO:0000256" key="8">
    <source>
        <dbReference type="PIRSR" id="PIRSR001480-1"/>
    </source>
</evidence>
<reference evidence="15 16" key="1">
    <citation type="journal article" date="2007" name="Science">
        <title>The Chlamydomonas genome reveals the evolution of key animal and plant functions.</title>
        <authorList>
            <person name="Merchant S.S."/>
            <person name="Prochnik S.E."/>
            <person name="Vallon O."/>
            <person name="Harris E.H."/>
            <person name="Karpowicz S.J."/>
            <person name="Witman G.B."/>
            <person name="Terry A."/>
            <person name="Salamov A."/>
            <person name="Fritz-Laylin L.K."/>
            <person name="Marechal-Drouard L."/>
            <person name="Marshall W.F."/>
            <person name="Qu L.H."/>
            <person name="Nelson D.R."/>
            <person name="Sanderfoot A.A."/>
            <person name="Spalding M.H."/>
            <person name="Kapitonov V.V."/>
            <person name="Ren Q."/>
            <person name="Ferris P."/>
            <person name="Lindquist E."/>
            <person name="Shapiro H."/>
            <person name="Lucas S.M."/>
            <person name="Grimwood J."/>
            <person name="Schmutz J."/>
            <person name="Cardol P."/>
            <person name="Cerutti H."/>
            <person name="Chanfreau G."/>
            <person name="Chen C.L."/>
            <person name="Cognat V."/>
            <person name="Croft M.T."/>
            <person name="Dent R."/>
            <person name="Dutcher S."/>
            <person name="Fernandez E."/>
            <person name="Fukuzawa H."/>
            <person name="Gonzalez-Ballester D."/>
            <person name="Gonzalez-Halphen D."/>
            <person name="Hallmann A."/>
            <person name="Hanikenne M."/>
            <person name="Hippler M."/>
            <person name="Inwood W."/>
            <person name="Jabbari K."/>
            <person name="Kalanon M."/>
            <person name="Kuras R."/>
            <person name="Lefebvre P.A."/>
            <person name="Lemaire S.D."/>
            <person name="Lobanov A.V."/>
            <person name="Lohr M."/>
            <person name="Manuell A."/>
            <person name="Meier I."/>
            <person name="Mets L."/>
            <person name="Mittag M."/>
            <person name="Mittelmeier T."/>
            <person name="Moroney J.V."/>
            <person name="Moseley J."/>
            <person name="Napoli C."/>
            <person name="Nedelcu A.M."/>
            <person name="Niyogi K."/>
            <person name="Novoselov S.V."/>
            <person name="Paulsen I.T."/>
            <person name="Pazour G."/>
            <person name="Purton S."/>
            <person name="Ral J.P."/>
            <person name="Riano-Pachon D.M."/>
            <person name="Riekhof W."/>
            <person name="Rymarquis L."/>
            <person name="Schroda M."/>
            <person name="Stern D."/>
            <person name="Umen J."/>
            <person name="Willows R."/>
            <person name="Wilson N."/>
            <person name="Zimmer S.L."/>
            <person name="Allmer J."/>
            <person name="Balk J."/>
            <person name="Bisova K."/>
            <person name="Chen C.J."/>
            <person name="Elias M."/>
            <person name="Gendler K."/>
            <person name="Hauser C."/>
            <person name="Lamb M.R."/>
            <person name="Ledford H."/>
            <person name="Long J.C."/>
            <person name="Minagawa J."/>
            <person name="Page M.D."/>
            <person name="Pan J."/>
            <person name="Pootakham W."/>
            <person name="Roje S."/>
            <person name="Rose A."/>
            <person name="Stahlberg E."/>
            <person name="Terauchi A.M."/>
            <person name="Yang P."/>
            <person name="Ball S."/>
            <person name="Bowler C."/>
            <person name="Dieckmann C.L."/>
            <person name="Gladyshev V.N."/>
            <person name="Green P."/>
            <person name="Jorgensen R."/>
            <person name="Mayfield S."/>
            <person name="Mueller-Roeber B."/>
            <person name="Rajamani S."/>
            <person name="Sayre R.T."/>
            <person name="Brokstein P."/>
            <person name="Dubchak I."/>
            <person name="Goodstein D."/>
            <person name="Hornick L."/>
            <person name="Huang Y.W."/>
            <person name="Jhaveri J."/>
            <person name="Luo Y."/>
            <person name="Martinez D."/>
            <person name="Ngau W.C."/>
            <person name="Otillar B."/>
            <person name="Poliakov A."/>
            <person name="Porter A."/>
            <person name="Szajkowski L."/>
            <person name="Werner G."/>
            <person name="Zhou K."/>
            <person name="Grigoriev I.V."/>
            <person name="Rokhsar D.S."/>
            <person name="Grossman A.R."/>
        </authorList>
    </citation>
    <scope>NUCLEOTIDE SEQUENCE [LARGE SCALE GENOMIC DNA]</scope>
    <source>
        <strain evidence="16">CC-503</strain>
    </source>
</reference>
<feature type="active site" evidence="8">
    <location>
        <position position="288"/>
    </location>
</feature>
<dbReference type="GeneID" id="5720541"/>
<comment type="similarity">
    <text evidence="3 11">Belongs to the mannose-6-phosphate isomerase type 1 family.</text>
</comment>
<dbReference type="PANTHER" id="PTHR10309">
    <property type="entry name" value="MANNOSE-6-PHOSPHATE ISOMERASE"/>
    <property type="match status" value="1"/>
</dbReference>
<feature type="binding site" evidence="9">
    <location>
        <position position="100"/>
    </location>
    <ligand>
        <name>Zn(2+)</name>
        <dbReference type="ChEBI" id="CHEBI:29105"/>
    </ligand>
</feature>
<feature type="domain" description="Phosphomannose isomerase type I helical insertion" evidence="14">
    <location>
        <begin position="175"/>
        <end position="250"/>
    </location>
</feature>
<dbReference type="PaxDb" id="3055-EDP02172"/>
<dbReference type="InterPro" id="IPR001250">
    <property type="entry name" value="Man6P_Isoase-1"/>
</dbReference>
<evidence type="ECO:0000256" key="4">
    <source>
        <dbReference type="ARBA" id="ARBA00011956"/>
    </source>
</evidence>
<evidence type="ECO:0000256" key="5">
    <source>
        <dbReference type="ARBA" id="ARBA00022723"/>
    </source>
</evidence>
<evidence type="ECO:0000256" key="6">
    <source>
        <dbReference type="ARBA" id="ARBA00022833"/>
    </source>
</evidence>
<dbReference type="Proteomes" id="UP000006906">
    <property type="component" value="Chromosome 2"/>
</dbReference>
<dbReference type="AlphaFoldDB" id="A0A2K3E3M9"/>
<organism evidence="15 16">
    <name type="scientific">Chlamydomonas reinhardtii</name>
    <name type="common">Chlamydomonas smithii</name>
    <dbReference type="NCBI Taxonomy" id="3055"/>
    <lineage>
        <taxon>Eukaryota</taxon>
        <taxon>Viridiplantae</taxon>
        <taxon>Chlorophyta</taxon>
        <taxon>core chlorophytes</taxon>
        <taxon>Chlorophyceae</taxon>
        <taxon>CS clade</taxon>
        <taxon>Chlamydomonadales</taxon>
        <taxon>Chlamydomonadaceae</taxon>
        <taxon>Chlamydomonas</taxon>
    </lineage>
</organism>
<evidence type="ECO:0000256" key="10">
    <source>
        <dbReference type="RuleBase" id="RU000611"/>
    </source>
</evidence>
<dbReference type="Gene3D" id="1.10.441.10">
    <property type="entry name" value="Phosphomannose Isomerase, domain 2"/>
    <property type="match status" value="1"/>
</dbReference>
<dbReference type="GO" id="GO:0005829">
    <property type="term" value="C:cytosol"/>
    <property type="evidence" value="ECO:0000318"/>
    <property type="project" value="GO_Central"/>
</dbReference>
<dbReference type="CDD" id="cd07011">
    <property type="entry name" value="cupin_PMI_type_I_N"/>
    <property type="match status" value="1"/>
</dbReference>
<dbReference type="RefSeq" id="XP_042927690.1">
    <property type="nucleotide sequence ID" value="XM_043060341.1"/>
</dbReference>
<protein>
    <recommendedName>
        <fullName evidence="4 10">Mannose-6-phosphate isomerase</fullName>
        <ecNumber evidence="4 10">5.3.1.8</ecNumber>
    </recommendedName>
</protein>
<evidence type="ECO:0000256" key="11">
    <source>
        <dbReference type="RuleBase" id="RU004189"/>
    </source>
</evidence>
<keyword evidence="7 10" id="KW-0413">Isomerase</keyword>
<name>A0A2K3E3M9_CHLRE</name>
<feature type="binding site" evidence="9">
    <location>
        <position position="127"/>
    </location>
    <ligand>
        <name>Zn(2+)</name>
        <dbReference type="ChEBI" id="CHEBI:29105"/>
    </ligand>
</feature>
<dbReference type="OrthoDB" id="6605218at2759"/>
<accession>A0A2K3E3M9</accession>
<dbReference type="Gene3D" id="2.60.120.10">
    <property type="entry name" value="Jelly Rolls"/>
    <property type="match status" value="2"/>
</dbReference>
<dbReference type="GO" id="GO:0009298">
    <property type="term" value="P:GDP-mannose biosynthetic process"/>
    <property type="evidence" value="ECO:0000318"/>
    <property type="project" value="GO_Central"/>
</dbReference>
<dbReference type="Pfam" id="PF01238">
    <property type="entry name" value="PMI_typeI_C"/>
    <property type="match status" value="1"/>
</dbReference>
<evidence type="ECO:0000256" key="3">
    <source>
        <dbReference type="ARBA" id="ARBA00010772"/>
    </source>
</evidence>
<evidence type="ECO:0000259" key="14">
    <source>
        <dbReference type="Pfam" id="PF20512"/>
    </source>
</evidence>
<evidence type="ECO:0000259" key="12">
    <source>
        <dbReference type="Pfam" id="PF01238"/>
    </source>
</evidence>
<keyword evidence="16" id="KW-1185">Reference proteome</keyword>
<dbReference type="InterPro" id="IPR011051">
    <property type="entry name" value="RmlC_Cupin_sf"/>
</dbReference>
<feature type="domain" description="Phosphomannose isomerase type I catalytic" evidence="13">
    <location>
        <begin position="1"/>
        <end position="142"/>
    </location>
</feature>
<dbReference type="PRINTS" id="PR00714">
    <property type="entry name" value="MAN6PISMRASE"/>
</dbReference>
<dbReference type="OMA" id="DIGLFCG"/>
<dbReference type="InterPro" id="IPR018050">
    <property type="entry name" value="Pmannose_isomerase-type1_CS"/>
</dbReference>
<dbReference type="Pfam" id="PF20511">
    <property type="entry name" value="PMI_typeI_cat"/>
    <property type="match status" value="1"/>
</dbReference>
<dbReference type="FunCoup" id="A0A2K3E3M9">
    <property type="interactions" value="1800"/>
</dbReference>
<dbReference type="GO" id="GO:0008270">
    <property type="term" value="F:zinc ion binding"/>
    <property type="evidence" value="ECO:0007669"/>
    <property type="project" value="InterPro"/>
</dbReference>
<dbReference type="STRING" id="3055.A0A2K3E3M9"/>
<comment type="pathway">
    <text evidence="2">Nucleotide-sugar biosynthesis; GDP-alpha-D-mannose biosynthesis; alpha-D-mannose 1-phosphate from D-fructose 6-phosphate: step 1/2.</text>
</comment>
<evidence type="ECO:0000259" key="13">
    <source>
        <dbReference type="Pfam" id="PF20511"/>
    </source>
</evidence>
<dbReference type="InterPro" id="IPR046456">
    <property type="entry name" value="PMI_typeI_C"/>
</dbReference>
<comment type="catalytic activity">
    <reaction evidence="1 10">
        <text>D-mannose 6-phosphate = D-fructose 6-phosphate</text>
        <dbReference type="Rhea" id="RHEA:12356"/>
        <dbReference type="ChEBI" id="CHEBI:58735"/>
        <dbReference type="ChEBI" id="CHEBI:61527"/>
        <dbReference type="EC" id="5.3.1.8"/>
    </reaction>
</comment>
<dbReference type="InParanoid" id="A0A2K3E3M9"/>
<dbReference type="KEGG" id="cre:CHLRE_02g147650v5"/>
<dbReference type="InterPro" id="IPR046458">
    <property type="entry name" value="PMI_typeI_hel"/>
</dbReference>
<feature type="domain" description="Phosphomannose isomerase type I C-terminal" evidence="12">
    <location>
        <begin position="329"/>
        <end position="372"/>
    </location>
</feature>
<proteinExistence type="inferred from homology"/>
<dbReference type="FunFam" id="1.10.441.10:FF:000001">
    <property type="entry name" value="Mannose-6-phosphate isomerase"/>
    <property type="match status" value="1"/>
</dbReference>
<dbReference type="ExpressionAtlas" id="A0A2K3E3M9">
    <property type="expression patterns" value="baseline"/>
</dbReference>
<gene>
    <name evidence="15" type="ORF">CHLRE_02g147650v5</name>
</gene>
<dbReference type="Gramene" id="PNW87389">
    <property type="protein sequence ID" value="PNW87389"/>
    <property type="gene ID" value="CHLRE_02g147650v5"/>
</dbReference>
<feature type="binding site" evidence="9">
    <location>
        <position position="102"/>
    </location>
    <ligand>
        <name>Zn(2+)</name>
        <dbReference type="ChEBI" id="CHEBI:29105"/>
    </ligand>
</feature>
<dbReference type="PIRSF" id="PIRSF001480">
    <property type="entry name" value="Mannose-6-phosphate_isomerase"/>
    <property type="match status" value="1"/>
</dbReference>
<evidence type="ECO:0000313" key="15">
    <source>
        <dbReference type="EMBL" id="PNW87389.1"/>
    </source>
</evidence>
<feature type="binding site" evidence="9">
    <location>
        <position position="269"/>
    </location>
    <ligand>
        <name>Zn(2+)</name>
        <dbReference type="ChEBI" id="CHEBI:29105"/>
    </ligand>
</feature>
<keyword evidence="6 9" id="KW-0862">Zinc</keyword>
<dbReference type="GO" id="GO:0004476">
    <property type="term" value="F:mannose-6-phosphate isomerase activity"/>
    <property type="evidence" value="ECO:0000318"/>
    <property type="project" value="GO_Central"/>
</dbReference>
<dbReference type="SUPFAM" id="SSF51182">
    <property type="entry name" value="RmlC-like cupins"/>
    <property type="match status" value="1"/>
</dbReference>
<dbReference type="InterPro" id="IPR016305">
    <property type="entry name" value="Mannose-6-P_Isomerase"/>
</dbReference>
<dbReference type="PROSITE" id="PS00965">
    <property type="entry name" value="PMI_I_1"/>
    <property type="match status" value="1"/>
</dbReference>
<dbReference type="Pfam" id="PF20512">
    <property type="entry name" value="PMI_typeI_hel"/>
    <property type="match status" value="1"/>
</dbReference>
<dbReference type="InterPro" id="IPR046457">
    <property type="entry name" value="PMI_typeI_cat"/>
</dbReference>
<evidence type="ECO:0000313" key="16">
    <source>
        <dbReference type="Proteomes" id="UP000006906"/>
    </source>
</evidence>
<evidence type="ECO:0000256" key="1">
    <source>
        <dbReference type="ARBA" id="ARBA00000757"/>
    </source>
</evidence>
<sequence>MLQLRCAAQNYDWGRKYQDSEVAKLAHANGNEVDESKPFAELWMGAHPNGPSKVAATGESLASLLAAHPAALLGARVAEHFGQLPYLFKVLSVSKALSIQSHPDKQLAERLHAEHPKMYADPNHKPEMALALSDFEALCGFSTTAELQARLAATPELAGLVGAEQVAALAALPAGAAGQDHPAAKQALKSAFTHLMTAPPAAVTEAVRSLVARLEAAQAAGAALSEHEALALRLNAQFPDDVGIFSAFFLNIVRLPAGSAIYLPANEPHAYLAGELVECMAASDNVIRAGLTPKFKHADVLCESLTYRQGLPDVLEGSPAGPGGSVRVYQPPFEEFELQKLEVSGGEVALAASQGPRILLVTAGEAEVAAGGGGLPAALEAVKEVERGGVLRRGSIVLLAPGVEFAVRRAEELVGWMAAVNSAFFAIDGAKQGAAAGTGAAEEEKEVATV</sequence>
<dbReference type="PROSITE" id="PS00966">
    <property type="entry name" value="PMI_I_2"/>
    <property type="match status" value="1"/>
</dbReference>
<dbReference type="EMBL" id="CM008963">
    <property type="protein sequence ID" value="PNW87389.1"/>
    <property type="molecule type" value="Genomic_DNA"/>
</dbReference>
<keyword evidence="5 9" id="KW-0479">Metal-binding</keyword>
<comment type="cofactor">
    <cofactor evidence="9 10">
        <name>Zn(2+)</name>
        <dbReference type="ChEBI" id="CHEBI:29105"/>
    </cofactor>
    <text evidence="9 10">Binds 1 zinc ion per subunit.</text>
</comment>
<dbReference type="EC" id="5.3.1.8" evidence="4 10"/>
<dbReference type="GO" id="GO:0005975">
    <property type="term" value="P:carbohydrate metabolic process"/>
    <property type="evidence" value="ECO:0007669"/>
    <property type="project" value="InterPro"/>
</dbReference>
<evidence type="ECO:0000256" key="7">
    <source>
        <dbReference type="ARBA" id="ARBA00023235"/>
    </source>
</evidence>
<dbReference type="UniPathway" id="UPA00126">
    <property type="reaction ID" value="UER00423"/>
</dbReference>